<comment type="function">
    <text evidence="6">Protective protein appears to be essential for both the activity of beta-galactosidase and neuraminidase, it associates with these enzymes and exerts a protective function necessary for their stability and activity. This protein is also a carboxypeptidase and can deamidate tachykinins.</text>
</comment>
<sequence length="1439" mass="162032">MQVLLLCCFLWSALGLRLCWAAPVADEVTNLPGLRKQASFRQYSGYLSVANGKHLHYWFVESQKDPGTDPVVLWLNGGPGCSSLDGLLTEHGPFLIQDDGMTLRYNPYSWNKIANVLYLESPAGVGFSYSDDQKYSTNDTEVSMNNYLALKEFFRLFPEFSKNQLFLTGESYGGIYIPTLAERVMEDSSLNLQVAPLATTVRISIHSTVVAALIALCAEKRSGIVYTRDQLMALRPPSFVVGEKPQIPKEVRRKQRGTKAGVKQRMKRRRFKPCVPAVITGNVRSLANKMDELEALTRTQRESREASIMCFTETWLHGLIPDSNVTIAGFTTVRADRDTTAAGKKKGGGLAVFVSNRWCNPEHIHVKERVRSPDVELIAIGLRPYYLPREFTNVIALTVYIPPTGKADSACDVIHSVTADLQTKHPGAFILITGDFNHASLKSTLPTFHQYVQCSTRDRKTLDLLYANVTNAYTSTALPPLGKSDHNLVLLSPSYTPVVQQQPVTVRTVRKWSDGAMDCLRDALETTNWSALCEPHGEDLDGLTDCVSDYIKFCTENSVPTKKVRCYPNNKPWVTSDLKALLNKKKRAFTAGDPAELRSVQKELKRSLKESKDAYRKKLEERLERNQTRDVWSGMRTITGFQKKGIRSADGNVDQANELNQFFNRFVSSSPSPSCPNIPLDNNGSPSHLPEPLTPLPTSSPSPLLTPYMDPSMSPIPPTGLSFTSGQVRRELERLNQRKAAGPDGISPRVLRNCSRQLCGILQHLFNQSLHLQRIPVLWKTSCLVPVPKKTHPVAPSDYRPRALTSHIMKVMEQLVLSHLRPLVSPFQDPLQFAYQPKVGVDDAVIYLLQRAYSSLDRLNTTVRVMFFDFSSAFNTIQPRLLRAKLEKMQMDAPLVSWIKDYLTGRPQVVRLRSCVSDPLMSNTGAPQGTVLSPFLFTTYTANFQYHSETCHLQNHSDDTVEQENLLQLNVTKTKEMVVDFRKSKSPPSPVCISGKEVELVPSYRFLGVQLDNKLEWSTNTDAVYKKAMSRLYFLRRLRSFSVCSRMLHMFYQSVMASTIFFAAVCWGAGIKAKDANRLNKLIKKAGSVVGCRLDDLDEVVRDRMVLKLRTIMDSPSHPLHNTVDKLRSSFSNRLLQPRCSKERREAKEKAIGSFLQGVAVGNGMSSYEMNDNSLVYFAYYHGLLGTRLWTELQTFCCTDGKCNFYNTQNQNCSASLSEVQDIVYNSGLNIYNLYAPCPGGVRPRASVDQGELVIRDLGNLFLNHGWTQLWKQKIQGLASLHQSVRLDPPCTNSTPSTLYLNNAYTRAALHISSKAQAWVICSTEVNLNYGRLYLDVKKQYLKLLSALKYRILVYNGDVDMACNFMGDEWFVESLNQQVQVERRPWHYEDEYGQQVGGFVKEFDNIAFITVKGSGHMVPSDKPGAAFAMFSRFIKRQPY</sequence>
<feature type="transmembrane region" description="Helical" evidence="11">
    <location>
        <begin position="1050"/>
        <end position="1071"/>
    </location>
</feature>
<dbReference type="PROSITE" id="PS00131">
    <property type="entry name" value="CARBOXYPEPT_SER_SER"/>
    <property type="match status" value="1"/>
</dbReference>
<dbReference type="InterPro" id="IPR036691">
    <property type="entry name" value="Endo/exonu/phosph_ase_sf"/>
</dbReference>
<evidence type="ECO:0000256" key="9">
    <source>
        <dbReference type="ARBA" id="ARBA00081927"/>
    </source>
</evidence>
<evidence type="ECO:0000256" key="10">
    <source>
        <dbReference type="SAM" id="MobiDB-lite"/>
    </source>
</evidence>
<proteinExistence type="inferred from homology"/>
<dbReference type="InterPro" id="IPR001563">
    <property type="entry name" value="Peptidase_S10"/>
</dbReference>
<dbReference type="InterPro" id="IPR029058">
    <property type="entry name" value="AB_hydrolase_fold"/>
</dbReference>
<dbReference type="GO" id="GO:0006508">
    <property type="term" value="P:proteolysis"/>
    <property type="evidence" value="ECO:0007669"/>
    <property type="project" value="UniProtKB-KW"/>
</dbReference>
<dbReference type="PRINTS" id="PR00724">
    <property type="entry name" value="CRBOXYPTASEC"/>
</dbReference>
<dbReference type="EMBL" id="RHFK02000017">
    <property type="protein sequence ID" value="TWW61361.1"/>
    <property type="molecule type" value="Genomic_DNA"/>
</dbReference>
<keyword evidence="11" id="KW-0472">Membrane</keyword>
<dbReference type="PANTHER" id="PTHR47510:SF3">
    <property type="entry name" value="ENDO_EXONUCLEASE_PHOSPHATASE DOMAIN-CONTAINING PROTEIN"/>
    <property type="match status" value="1"/>
</dbReference>
<comment type="caution">
    <text evidence="14">The sequence shown here is derived from an EMBL/GenBank/DDBJ whole genome shotgun (WGS) entry which is preliminary data.</text>
</comment>
<dbReference type="SUPFAM" id="SSF53474">
    <property type="entry name" value="alpha/beta-Hydrolases"/>
    <property type="match status" value="2"/>
</dbReference>
<dbReference type="Pfam" id="PF09004">
    <property type="entry name" value="ALKBH8_N"/>
    <property type="match status" value="1"/>
</dbReference>
<keyword evidence="11" id="KW-1133">Transmembrane helix</keyword>
<dbReference type="InterPro" id="IPR018202">
    <property type="entry name" value="Ser_caboxypep_ser_AS"/>
</dbReference>
<reference evidence="14 15" key="1">
    <citation type="submission" date="2019-04" db="EMBL/GenBank/DDBJ databases">
        <title>Chromosome genome assembly for Takifugu flavidus.</title>
        <authorList>
            <person name="Xiao S."/>
        </authorList>
    </citation>
    <scope>NUCLEOTIDE SEQUENCE [LARGE SCALE GENOMIC DNA]</scope>
    <source>
        <strain evidence="14">HTHZ2018</strain>
        <tissue evidence="14">Muscle</tissue>
    </source>
</reference>
<organism evidence="14 15">
    <name type="scientific">Takifugu flavidus</name>
    <name type="common">sansaifugu</name>
    <dbReference type="NCBI Taxonomy" id="433684"/>
    <lineage>
        <taxon>Eukaryota</taxon>
        <taxon>Metazoa</taxon>
        <taxon>Chordata</taxon>
        <taxon>Craniata</taxon>
        <taxon>Vertebrata</taxon>
        <taxon>Euteleostomi</taxon>
        <taxon>Actinopterygii</taxon>
        <taxon>Neopterygii</taxon>
        <taxon>Teleostei</taxon>
        <taxon>Neoteleostei</taxon>
        <taxon>Acanthomorphata</taxon>
        <taxon>Eupercaria</taxon>
        <taxon>Tetraodontiformes</taxon>
        <taxon>Tetradontoidea</taxon>
        <taxon>Tetraodontidae</taxon>
        <taxon>Takifugu</taxon>
    </lineage>
</organism>
<evidence type="ECO:0000256" key="5">
    <source>
        <dbReference type="ARBA" id="ARBA00022801"/>
    </source>
</evidence>
<dbReference type="GO" id="GO:0004185">
    <property type="term" value="F:serine-type carboxypeptidase activity"/>
    <property type="evidence" value="ECO:0007669"/>
    <property type="project" value="UniProtKB-EC"/>
</dbReference>
<dbReference type="Proteomes" id="UP000324091">
    <property type="component" value="Chromosome 4"/>
</dbReference>
<feature type="domain" description="Reverse transcriptase" evidence="13">
    <location>
        <begin position="768"/>
        <end position="1011"/>
    </location>
</feature>
<dbReference type="PROSITE" id="PS00560">
    <property type="entry name" value="CARBOXYPEPT_SER_HIS"/>
    <property type="match status" value="1"/>
</dbReference>
<dbReference type="Pfam" id="PF00078">
    <property type="entry name" value="RVT_1"/>
    <property type="match status" value="1"/>
</dbReference>
<evidence type="ECO:0000256" key="6">
    <source>
        <dbReference type="ARBA" id="ARBA00054649"/>
    </source>
</evidence>
<dbReference type="GO" id="GO:0008168">
    <property type="term" value="F:methyltransferase activity"/>
    <property type="evidence" value="ECO:0007669"/>
    <property type="project" value="InterPro"/>
</dbReference>
<dbReference type="Pfam" id="PF00450">
    <property type="entry name" value="Peptidase_S10"/>
    <property type="match status" value="2"/>
</dbReference>
<dbReference type="CDD" id="cd01650">
    <property type="entry name" value="RT_nLTR_like"/>
    <property type="match status" value="1"/>
</dbReference>
<dbReference type="PANTHER" id="PTHR47510">
    <property type="entry name" value="REVERSE TRANSCRIPTASE DOMAIN-CONTAINING PROTEIN"/>
    <property type="match status" value="1"/>
</dbReference>
<dbReference type="GO" id="GO:1904715">
    <property type="term" value="P:negative regulation of chaperone-mediated autophagy"/>
    <property type="evidence" value="ECO:0007669"/>
    <property type="project" value="UniProtKB-ARBA"/>
</dbReference>
<dbReference type="EC" id="3.4.16.5" evidence="2"/>
<keyword evidence="3" id="KW-0121">Carboxypeptidase</keyword>
<evidence type="ECO:0000256" key="7">
    <source>
        <dbReference type="ARBA" id="ARBA00061741"/>
    </source>
</evidence>
<name>A0A5C6N4Y0_9TELE</name>
<feature type="chain" id="PRO_5043904755" description="Lysosomal protective protein" evidence="12">
    <location>
        <begin position="22"/>
        <end position="1439"/>
    </location>
</feature>
<dbReference type="FunFam" id="3.40.50.1820:FF:000335">
    <property type="entry name" value="Carboxypeptidase"/>
    <property type="match status" value="2"/>
</dbReference>
<evidence type="ECO:0000313" key="15">
    <source>
        <dbReference type="Proteomes" id="UP000324091"/>
    </source>
</evidence>
<evidence type="ECO:0000256" key="8">
    <source>
        <dbReference type="ARBA" id="ARBA00069233"/>
    </source>
</evidence>
<evidence type="ECO:0000256" key="3">
    <source>
        <dbReference type="ARBA" id="ARBA00022645"/>
    </source>
</evidence>
<evidence type="ECO:0000256" key="4">
    <source>
        <dbReference type="ARBA" id="ARBA00022670"/>
    </source>
</evidence>
<protein>
    <recommendedName>
        <fullName evidence="8">Lysosomal protective protein</fullName>
        <ecNumber evidence="2">3.4.16.5</ecNumber>
    </recommendedName>
    <alternativeName>
        <fullName evidence="9">Cathepsin A</fullName>
    </alternativeName>
</protein>
<dbReference type="FunFam" id="3.40.50.12670:FF:000002">
    <property type="entry name" value="Carboxypeptidase"/>
    <property type="match status" value="1"/>
</dbReference>
<keyword evidence="15" id="KW-1185">Reference proteome</keyword>
<dbReference type="InterPro" id="IPR015095">
    <property type="entry name" value="AlkB_hom8_N"/>
</dbReference>
<keyword evidence="12" id="KW-0732">Signal</keyword>
<dbReference type="GO" id="GO:0031647">
    <property type="term" value="P:regulation of protein stability"/>
    <property type="evidence" value="ECO:0007669"/>
    <property type="project" value="UniProtKB-ARBA"/>
</dbReference>
<evidence type="ECO:0000259" key="13">
    <source>
        <dbReference type="PROSITE" id="PS50878"/>
    </source>
</evidence>
<feature type="region of interest" description="Disordered" evidence="10">
    <location>
        <begin position="673"/>
        <end position="723"/>
    </location>
</feature>
<evidence type="ECO:0000256" key="1">
    <source>
        <dbReference type="ARBA" id="ARBA00009431"/>
    </source>
</evidence>
<feature type="signal peptide" evidence="12">
    <location>
        <begin position="1"/>
        <end position="21"/>
    </location>
</feature>
<keyword evidence="5" id="KW-0378">Hydrolase</keyword>
<keyword evidence="11" id="KW-0812">Transmembrane</keyword>
<dbReference type="Gene3D" id="3.40.50.1820">
    <property type="entry name" value="alpha/beta hydrolase"/>
    <property type="match status" value="2"/>
</dbReference>
<gene>
    <name evidence="14" type="ORF">D4764_04G0000070</name>
</gene>
<comment type="subunit">
    <text evidence="7">Heterodimer of a 32 kDa chain and a 20 kDa chain; disulfide-linked.</text>
</comment>
<dbReference type="GO" id="GO:0016706">
    <property type="term" value="F:2-oxoglutarate-dependent dioxygenase activity"/>
    <property type="evidence" value="ECO:0007669"/>
    <property type="project" value="InterPro"/>
</dbReference>
<keyword evidence="4" id="KW-0645">Protease</keyword>
<evidence type="ECO:0000256" key="12">
    <source>
        <dbReference type="SAM" id="SignalP"/>
    </source>
</evidence>
<evidence type="ECO:0000256" key="11">
    <source>
        <dbReference type="SAM" id="Phobius"/>
    </source>
</evidence>
<dbReference type="SUPFAM" id="SSF56219">
    <property type="entry name" value="DNase I-like"/>
    <property type="match status" value="1"/>
</dbReference>
<dbReference type="PROSITE" id="PS50878">
    <property type="entry name" value="RT_POL"/>
    <property type="match status" value="1"/>
</dbReference>
<dbReference type="Gene3D" id="3.60.10.10">
    <property type="entry name" value="Endonuclease/exonuclease/phosphatase"/>
    <property type="match status" value="1"/>
</dbReference>
<evidence type="ECO:0000313" key="14">
    <source>
        <dbReference type="EMBL" id="TWW61361.1"/>
    </source>
</evidence>
<dbReference type="InterPro" id="IPR033124">
    <property type="entry name" value="Ser_caboxypep_his_AS"/>
</dbReference>
<accession>A0A5C6N4Y0</accession>
<evidence type="ECO:0000256" key="2">
    <source>
        <dbReference type="ARBA" id="ARBA00012446"/>
    </source>
</evidence>
<comment type="similarity">
    <text evidence="1">Belongs to the peptidase S10 family.</text>
</comment>
<dbReference type="InterPro" id="IPR000477">
    <property type="entry name" value="RT_dom"/>
</dbReference>